<accession>A0A3M0CTB4</accession>
<dbReference type="AlphaFoldDB" id="A0A3M0CTB4"/>
<evidence type="ECO:0000313" key="2">
    <source>
        <dbReference type="EMBL" id="RMB12267.1"/>
    </source>
</evidence>
<gene>
    <name evidence="2" type="ORF">BXY39_0760</name>
</gene>
<dbReference type="Proteomes" id="UP000271227">
    <property type="component" value="Unassembled WGS sequence"/>
</dbReference>
<comment type="caution">
    <text evidence="2">The sequence shown here is derived from an EMBL/GenBank/DDBJ whole genome shotgun (WGS) entry which is preliminary data.</text>
</comment>
<sequence length="183" mass="19893">MRGIIFTEFTTFAEEAFGMVAVQDALDRCDLASGGGYTAVGNYPYAELEAILTALLAAHPDVDAEKALYDFGFWLAGRFKTLYASFFAPHDNAMSFLDSIDGHIHTEVRKLHPDAVPPQVLLARETDDRYHLTYQSHRPLAAVAIGLTAGSLAAFGGDWTITASETTEGGRAMTLIMTRDKAT</sequence>
<keyword evidence="3" id="KW-1185">Reference proteome</keyword>
<dbReference type="InParanoid" id="A0A3M0CTB4"/>
<protein>
    <submittedName>
        <fullName evidence="2">Heme-NO-binding protein</fullName>
    </submittedName>
</protein>
<dbReference type="Pfam" id="PF07700">
    <property type="entry name" value="HNOB"/>
    <property type="match status" value="1"/>
</dbReference>
<dbReference type="InterPro" id="IPR011644">
    <property type="entry name" value="Heme_NO-bd"/>
</dbReference>
<dbReference type="SUPFAM" id="SSF111126">
    <property type="entry name" value="Ligand-binding domain in the NO signalling and Golgi transport"/>
    <property type="match status" value="1"/>
</dbReference>
<dbReference type="InterPro" id="IPR024096">
    <property type="entry name" value="NO_sig/Golgi_transp_ligand-bd"/>
</dbReference>
<name>A0A3M0CTB4_9PROT</name>
<dbReference type="Gene3D" id="3.90.1520.10">
    <property type="entry name" value="H-NOX domain"/>
    <property type="match status" value="1"/>
</dbReference>
<dbReference type="GO" id="GO:0020037">
    <property type="term" value="F:heme binding"/>
    <property type="evidence" value="ECO:0007669"/>
    <property type="project" value="InterPro"/>
</dbReference>
<reference evidence="2 3" key="1">
    <citation type="submission" date="2018-10" db="EMBL/GenBank/DDBJ databases">
        <title>Genomic Encyclopedia of Archaeal and Bacterial Type Strains, Phase II (KMG-II): from individual species to whole genera.</title>
        <authorList>
            <person name="Goeker M."/>
        </authorList>
    </citation>
    <scope>NUCLEOTIDE SEQUENCE [LARGE SCALE GENOMIC DNA]</scope>
    <source>
        <strain evidence="2 3">DSM 25217</strain>
    </source>
</reference>
<dbReference type="EMBL" id="REFR01000009">
    <property type="protein sequence ID" value="RMB12267.1"/>
    <property type="molecule type" value="Genomic_DNA"/>
</dbReference>
<dbReference type="InterPro" id="IPR038158">
    <property type="entry name" value="H-NOX_domain_sf"/>
</dbReference>
<feature type="domain" description="Heme NO-binding" evidence="1">
    <location>
        <begin position="3"/>
        <end position="161"/>
    </location>
</feature>
<evidence type="ECO:0000259" key="1">
    <source>
        <dbReference type="Pfam" id="PF07700"/>
    </source>
</evidence>
<proteinExistence type="predicted"/>
<dbReference type="RefSeq" id="WP_121937454.1">
    <property type="nucleotide sequence ID" value="NZ_REFR01000009.1"/>
</dbReference>
<dbReference type="OrthoDB" id="7266652at2"/>
<evidence type="ECO:0000313" key="3">
    <source>
        <dbReference type="Proteomes" id="UP000271227"/>
    </source>
</evidence>
<organism evidence="2 3">
    <name type="scientific">Eilatimonas milleporae</name>
    <dbReference type="NCBI Taxonomy" id="911205"/>
    <lineage>
        <taxon>Bacteria</taxon>
        <taxon>Pseudomonadati</taxon>
        <taxon>Pseudomonadota</taxon>
        <taxon>Alphaproteobacteria</taxon>
        <taxon>Kordiimonadales</taxon>
        <taxon>Kordiimonadaceae</taxon>
        <taxon>Eilatimonas</taxon>
    </lineage>
</organism>